<evidence type="ECO:0000313" key="2">
    <source>
        <dbReference type="EMBL" id="GIY04330.1"/>
    </source>
</evidence>
<feature type="chain" id="PRO_5043752770" description="Ig-like domain-containing protein" evidence="1">
    <location>
        <begin position="26"/>
        <end position="130"/>
    </location>
</feature>
<protein>
    <recommendedName>
        <fullName evidence="4">Ig-like domain-containing protein</fullName>
    </recommendedName>
</protein>
<evidence type="ECO:0000313" key="3">
    <source>
        <dbReference type="Proteomes" id="UP001054837"/>
    </source>
</evidence>
<comment type="caution">
    <text evidence="2">The sequence shown here is derived from an EMBL/GenBank/DDBJ whole genome shotgun (WGS) entry which is preliminary data.</text>
</comment>
<keyword evidence="3" id="KW-1185">Reference proteome</keyword>
<gene>
    <name evidence="2" type="primary">AVEN_19419_1</name>
    <name evidence="2" type="ORF">CDAR_505571</name>
</gene>
<accession>A0AAV4Q5L4</accession>
<dbReference type="InterPro" id="IPR036179">
    <property type="entry name" value="Ig-like_dom_sf"/>
</dbReference>
<dbReference type="SUPFAM" id="SSF48726">
    <property type="entry name" value="Immunoglobulin"/>
    <property type="match status" value="1"/>
</dbReference>
<feature type="signal peptide" evidence="1">
    <location>
        <begin position="1"/>
        <end position="25"/>
    </location>
</feature>
<evidence type="ECO:0008006" key="4">
    <source>
        <dbReference type="Google" id="ProtNLM"/>
    </source>
</evidence>
<name>A0AAV4Q5L4_9ARAC</name>
<dbReference type="PANTHER" id="PTHR21261">
    <property type="entry name" value="BEAT PROTEIN"/>
    <property type="match status" value="1"/>
</dbReference>
<organism evidence="2 3">
    <name type="scientific">Caerostris darwini</name>
    <dbReference type="NCBI Taxonomy" id="1538125"/>
    <lineage>
        <taxon>Eukaryota</taxon>
        <taxon>Metazoa</taxon>
        <taxon>Ecdysozoa</taxon>
        <taxon>Arthropoda</taxon>
        <taxon>Chelicerata</taxon>
        <taxon>Arachnida</taxon>
        <taxon>Araneae</taxon>
        <taxon>Araneomorphae</taxon>
        <taxon>Entelegynae</taxon>
        <taxon>Araneoidea</taxon>
        <taxon>Araneidae</taxon>
        <taxon>Caerostris</taxon>
    </lineage>
</organism>
<dbReference type="Proteomes" id="UP001054837">
    <property type="component" value="Unassembled WGS sequence"/>
</dbReference>
<dbReference type="PANTHER" id="PTHR21261:SF15">
    <property type="entry name" value="BEATEN PATH IIIA, ISOFORM D-RELATED"/>
    <property type="match status" value="1"/>
</dbReference>
<keyword evidence="1" id="KW-0732">Signal</keyword>
<evidence type="ECO:0000256" key="1">
    <source>
        <dbReference type="SAM" id="SignalP"/>
    </source>
</evidence>
<dbReference type="AlphaFoldDB" id="A0AAV4Q5L4"/>
<dbReference type="EMBL" id="BPLQ01003916">
    <property type="protein sequence ID" value="GIY04330.1"/>
    <property type="molecule type" value="Genomic_DNA"/>
</dbReference>
<sequence>MITDPPITAQLIENLLFLLISSLAAFSVCSPYPLKINLLHIPTPVVAGESVMLKCRYELGNETLYSVKWYKNMGEFFRYVPASDPPFKTFRQVGIDVDRTRLSLRTKAGLEFVRNFSKNSVIRGKVSSKV</sequence>
<proteinExistence type="predicted"/>
<reference evidence="2 3" key="1">
    <citation type="submission" date="2021-06" db="EMBL/GenBank/DDBJ databases">
        <title>Caerostris darwini draft genome.</title>
        <authorList>
            <person name="Kono N."/>
            <person name="Arakawa K."/>
        </authorList>
    </citation>
    <scope>NUCLEOTIDE SEQUENCE [LARGE SCALE GENOMIC DNA]</scope>
</reference>